<accession>A0A382J5Q4</accession>
<dbReference type="Gene3D" id="3.40.630.30">
    <property type="match status" value="1"/>
</dbReference>
<evidence type="ECO:0000313" key="1">
    <source>
        <dbReference type="EMBL" id="SVC06895.1"/>
    </source>
</evidence>
<organism evidence="1">
    <name type="scientific">marine metagenome</name>
    <dbReference type="NCBI Taxonomy" id="408172"/>
    <lineage>
        <taxon>unclassified sequences</taxon>
        <taxon>metagenomes</taxon>
        <taxon>ecological metagenomes</taxon>
    </lineage>
</organism>
<protein>
    <submittedName>
        <fullName evidence="1">Uncharacterized protein</fullName>
    </submittedName>
</protein>
<proteinExistence type="predicted"/>
<sequence>MLTPDLWLTATSGWKVHRLDSPLDATESEVRTALQAVARNGDHVLIFCRVDTSAVGVCHQLLNSGFFPVDVGISLESRGRTVRHQLVHQVRHADSADRDEVVRIAESSFQFSRFHLDPGIPNDIADRIKRQWVESYFDGTRGDALYVACLKDR</sequence>
<gene>
    <name evidence="1" type="ORF">METZ01_LOCUS259749</name>
</gene>
<reference evidence="1" key="1">
    <citation type="submission" date="2018-05" db="EMBL/GenBank/DDBJ databases">
        <authorList>
            <person name="Lanie J.A."/>
            <person name="Ng W.-L."/>
            <person name="Kazmierczak K.M."/>
            <person name="Andrzejewski T.M."/>
            <person name="Davidsen T.M."/>
            <person name="Wayne K.J."/>
            <person name="Tettelin H."/>
            <person name="Glass J.I."/>
            <person name="Rusch D."/>
            <person name="Podicherti R."/>
            <person name="Tsui H.-C.T."/>
            <person name="Winkler M.E."/>
        </authorList>
    </citation>
    <scope>NUCLEOTIDE SEQUENCE</scope>
</reference>
<feature type="non-terminal residue" evidence="1">
    <location>
        <position position="153"/>
    </location>
</feature>
<name>A0A382J5Q4_9ZZZZ</name>
<dbReference type="AlphaFoldDB" id="A0A382J5Q4"/>
<dbReference type="EMBL" id="UINC01071744">
    <property type="protein sequence ID" value="SVC06895.1"/>
    <property type="molecule type" value="Genomic_DNA"/>
</dbReference>